<dbReference type="Proteomes" id="UP000037397">
    <property type="component" value="Unassembled WGS sequence"/>
</dbReference>
<dbReference type="EMBL" id="LAIR01000003">
    <property type="protein sequence ID" value="KNX35865.1"/>
    <property type="molecule type" value="Genomic_DNA"/>
</dbReference>
<protein>
    <submittedName>
        <fullName evidence="1">Uncharacterized protein</fullName>
    </submittedName>
</protein>
<evidence type="ECO:0000313" key="1">
    <source>
        <dbReference type="EMBL" id="KNX35865.1"/>
    </source>
</evidence>
<gene>
    <name evidence="1" type="ORF">VV01_21555</name>
</gene>
<proteinExistence type="predicted"/>
<dbReference type="AlphaFoldDB" id="A0A0L6CE37"/>
<dbReference type="OrthoDB" id="9790035at2"/>
<name>A0A0L6CE37_9MICO</name>
<accession>A0A0L6CE37</accession>
<comment type="caution">
    <text evidence="1">The sequence shown here is derived from an EMBL/GenBank/DDBJ whole genome shotgun (WGS) entry which is preliminary data.</text>
</comment>
<reference evidence="2" key="1">
    <citation type="submission" date="2015-03" db="EMBL/GenBank/DDBJ databases">
        <title>Luteipulveratus halotolerans sp. nov., a novel actinobacterium (Dermacoccaceae) from Sarawak, Malaysia.</title>
        <authorList>
            <person name="Juboi H."/>
            <person name="Basik A."/>
            <person name="Shamsul S.S."/>
            <person name="Arnold P."/>
            <person name="Schmitt E.K."/>
            <person name="Sanglier J.-J."/>
            <person name="Yeo T."/>
        </authorList>
    </citation>
    <scope>NUCLEOTIDE SEQUENCE [LARGE SCALE GENOMIC DNA]</scope>
    <source>
        <strain evidence="2">C296001</strain>
    </source>
</reference>
<keyword evidence="2" id="KW-1185">Reference proteome</keyword>
<organism evidence="1 2">
    <name type="scientific">Luteipulveratus halotolerans</name>
    <dbReference type="NCBI Taxonomy" id="1631356"/>
    <lineage>
        <taxon>Bacteria</taxon>
        <taxon>Bacillati</taxon>
        <taxon>Actinomycetota</taxon>
        <taxon>Actinomycetes</taxon>
        <taxon>Micrococcales</taxon>
        <taxon>Dermacoccaceae</taxon>
        <taxon>Luteipulveratus</taxon>
    </lineage>
</organism>
<dbReference type="RefSeq" id="WP_050672123.1">
    <property type="nucleotide sequence ID" value="NZ_LAIR01000003.1"/>
</dbReference>
<sequence>MSRRDDNITTHPDGVLVLGESMTFYDEHGHALTAAVRRDGTGPAAVRVTVSVEGGSLDLSPRTARSLATALTGIANTADIVDCLHV</sequence>
<evidence type="ECO:0000313" key="2">
    <source>
        <dbReference type="Proteomes" id="UP000037397"/>
    </source>
</evidence>